<keyword evidence="6" id="KW-0645">Protease</keyword>
<keyword evidence="6" id="KW-0378">Hydrolase</keyword>
<dbReference type="InterPro" id="IPR017871">
    <property type="entry name" value="ABC_transporter-like_CS"/>
</dbReference>
<dbReference type="SMART" id="SM00382">
    <property type="entry name" value="AAA"/>
    <property type="match status" value="1"/>
</dbReference>
<evidence type="ECO:0000256" key="3">
    <source>
        <dbReference type="ARBA" id="ARBA00022475"/>
    </source>
</evidence>
<gene>
    <name evidence="14" type="ORF">DSM106972_001780</name>
</gene>
<keyword evidence="15" id="KW-1185">Reference proteome</keyword>
<dbReference type="InterPro" id="IPR027417">
    <property type="entry name" value="P-loop_NTPase"/>
</dbReference>
<keyword evidence="5" id="KW-0547">Nucleotide-binding</keyword>
<evidence type="ECO:0000259" key="11">
    <source>
        <dbReference type="PROSITE" id="PS50893"/>
    </source>
</evidence>
<organism evidence="14 15">
    <name type="scientific">Dulcicalothrix desertica PCC 7102</name>
    <dbReference type="NCBI Taxonomy" id="232991"/>
    <lineage>
        <taxon>Bacteria</taxon>
        <taxon>Bacillati</taxon>
        <taxon>Cyanobacteriota</taxon>
        <taxon>Cyanophyceae</taxon>
        <taxon>Nostocales</taxon>
        <taxon>Calotrichaceae</taxon>
        <taxon>Dulcicalothrix</taxon>
    </lineage>
</organism>
<keyword evidence="4 10" id="KW-0812">Transmembrane</keyword>
<evidence type="ECO:0000256" key="9">
    <source>
        <dbReference type="ARBA" id="ARBA00023136"/>
    </source>
</evidence>
<dbReference type="InterPro" id="IPR003439">
    <property type="entry name" value="ABC_transporter-like_ATP-bd"/>
</dbReference>
<dbReference type="Proteomes" id="UP000271624">
    <property type="component" value="Unassembled WGS sequence"/>
</dbReference>
<evidence type="ECO:0000259" key="13">
    <source>
        <dbReference type="PROSITE" id="PS50990"/>
    </source>
</evidence>
<feature type="transmembrane region" description="Helical" evidence="10">
    <location>
        <begin position="289"/>
        <end position="311"/>
    </location>
</feature>
<dbReference type="GO" id="GO:0006508">
    <property type="term" value="P:proteolysis"/>
    <property type="evidence" value="ECO:0007669"/>
    <property type="project" value="InterPro"/>
</dbReference>
<evidence type="ECO:0000256" key="10">
    <source>
        <dbReference type="SAM" id="Phobius"/>
    </source>
</evidence>
<evidence type="ECO:0000256" key="2">
    <source>
        <dbReference type="ARBA" id="ARBA00022448"/>
    </source>
</evidence>
<dbReference type="GO" id="GO:0034040">
    <property type="term" value="F:ATPase-coupled lipid transmembrane transporter activity"/>
    <property type="evidence" value="ECO:0007669"/>
    <property type="project" value="TreeGrafter"/>
</dbReference>
<keyword evidence="8 10" id="KW-1133">Transmembrane helix</keyword>
<evidence type="ECO:0000259" key="12">
    <source>
        <dbReference type="PROSITE" id="PS50929"/>
    </source>
</evidence>
<dbReference type="InterPro" id="IPR003593">
    <property type="entry name" value="AAA+_ATPase"/>
</dbReference>
<dbReference type="Gene3D" id="1.20.1560.10">
    <property type="entry name" value="ABC transporter type 1, transmembrane domain"/>
    <property type="match status" value="1"/>
</dbReference>
<dbReference type="CDD" id="cd02418">
    <property type="entry name" value="Peptidase_C39B"/>
    <property type="match status" value="1"/>
</dbReference>
<evidence type="ECO:0000256" key="8">
    <source>
        <dbReference type="ARBA" id="ARBA00022989"/>
    </source>
</evidence>
<evidence type="ECO:0000256" key="5">
    <source>
        <dbReference type="ARBA" id="ARBA00022741"/>
    </source>
</evidence>
<dbReference type="PROSITE" id="PS50929">
    <property type="entry name" value="ABC_TM1F"/>
    <property type="match status" value="1"/>
</dbReference>
<evidence type="ECO:0000256" key="7">
    <source>
        <dbReference type="ARBA" id="ARBA00022840"/>
    </source>
</evidence>
<dbReference type="Pfam" id="PF00664">
    <property type="entry name" value="ABC_membrane"/>
    <property type="match status" value="1"/>
</dbReference>
<dbReference type="PROSITE" id="PS50990">
    <property type="entry name" value="PEPTIDASE_C39"/>
    <property type="match status" value="1"/>
</dbReference>
<dbReference type="SUPFAM" id="SSF90123">
    <property type="entry name" value="ABC transporter transmembrane region"/>
    <property type="match status" value="1"/>
</dbReference>
<evidence type="ECO:0000313" key="15">
    <source>
        <dbReference type="Proteomes" id="UP000271624"/>
    </source>
</evidence>
<dbReference type="CDD" id="cd18570">
    <property type="entry name" value="ABC_6TM_PCAT1_LagD_like"/>
    <property type="match status" value="1"/>
</dbReference>
<dbReference type="PROSITE" id="PS50893">
    <property type="entry name" value="ABC_TRANSPORTER_2"/>
    <property type="match status" value="1"/>
</dbReference>
<feature type="domain" description="ABC transporter" evidence="11">
    <location>
        <begin position="492"/>
        <end position="726"/>
    </location>
</feature>
<feature type="domain" description="Peptidase C39" evidence="13">
    <location>
        <begin position="20"/>
        <end position="142"/>
    </location>
</feature>
<dbReference type="GO" id="GO:0140359">
    <property type="term" value="F:ABC-type transporter activity"/>
    <property type="evidence" value="ECO:0007669"/>
    <property type="project" value="InterPro"/>
</dbReference>
<dbReference type="PANTHER" id="PTHR24221">
    <property type="entry name" value="ATP-BINDING CASSETTE SUB-FAMILY B"/>
    <property type="match status" value="1"/>
</dbReference>
<dbReference type="GO" id="GO:0008234">
    <property type="term" value="F:cysteine-type peptidase activity"/>
    <property type="evidence" value="ECO:0007669"/>
    <property type="project" value="UniProtKB-KW"/>
</dbReference>
<dbReference type="SUPFAM" id="SSF52540">
    <property type="entry name" value="P-loop containing nucleoside triphosphate hydrolases"/>
    <property type="match status" value="1"/>
</dbReference>
<name>A0A433VU91_9CYAN</name>
<dbReference type="EMBL" id="RSCL01000001">
    <property type="protein sequence ID" value="RUT09683.1"/>
    <property type="molecule type" value="Genomic_DNA"/>
</dbReference>
<sequence>MGLGVNPTYYLIMKYQIVLQHSEEDCGAACLATIAKHYGRTFAINRAREAVGTGSRGTSLLGLKRGAETLGFHARYCKGTPQLLERLSEIPLPATIHWKGYHWVVLYGKKGNKYVIGDPAVGLRYLTSKELVAGWMNGVMLLLEPDDSRFYLQESDKIGGFGRYIQRVLPYRLILAQAIAINLFIGLLSLASPFMMQLLTDDVLVRGDTQLLTTVAIGVIVMNLVRSAIGLVQSNLIGHFAQKLQLGLILEYGQKLLHLPLSYFEGRRSGEVVSRISDVNAINALVSQIVLGLPSQFFIALVSLSLMLVYSWELTCASIVVFIVVTGINLLFLPALRNKSRNLLVLGTENQGFLVETFRGVQVLKTTQATPQAWEEYQNNFGRLANLGWSRMQLSLYSGTFTGIISTLTNIGLLWLGSSLVINQTLSIGQLLMFNGMSGNFLGFLSSVIGLADEFITAQIVIQRLTEVIDATPEDENDFKKPWAEIPGNADINCNNLNFHHAGRVDLLEDFSLTIPGGKVIALIGKSGCGKSTLAKLLAGLYESQSGNIRYGLYNQQDLSLDCLRSSVVLVPQEPHFWSRSIVDNFRFSYPNISFEQIVKACQIAGADDFISKLPDKYQTVLGEFGANLSGGQRQRLAIARAIVTDPPILILDESTGALDPVSEAEVLDKLLYYRQGKTTIMISHRPKVIQRADVIVLLEQGRLKIQGSPEQLRALPGTHLDFLEDFLPPSHYAYTRSFNPC</sequence>
<dbReference type="InterPro" id="IPR011527">
    <property type="entry name" value="ABC1_TM_dom"/>
</dbReference>
<evidence type="ECO:0000256" key="4">
    <source>
        <dbReference type="ARBA" id="ARBA00022692"/>
    </source>
</evidence>
<reference evidence="14" key="1">
    <citation type="submission" date="2018-12" db="EMBL/GenBank/DDBJ databases">
        <authorList>
            <person name="Will S."/>
            <person name="Neumann-Schaal M."/>
            <person name="Henke P."/>
        </authorList>
    </citation>
    <scope>NUCLEOTIDE SEQUENCE</scope>
    <source>
        <strain evidence="14">PCC 7102</strain>
    </source>
</reference>
<evidence type="ECO:0000313" key="14">
    <source>
        <dbReference type="EMBL" id="RUT09683.1"/>
    </source>
</evidence>
<evidence type="ECO:0000256" key="6">
    <source>
        <dbReference type="ARBA" id="ARBA00022807"/>
    </source>
</evidence>
<dbReference type="PANTHER" id="PTHR24221:SF646">
    <property type="entry name" value="HAEMOLYSIN SECRETION ATP-BINDING PROTEIN"/>
    <property type="match status" value="1"/>
</dbReference>
<keyword evidence="9 10" id="KW-0472">Membrane</keyword>
<dbReference type="Pfam" id="PF00005">
    <property type="entry name" value="ABC_tran"/>
    <property type="match status" value="1"/>
</dbReference>
<dbReference type="GO" id="GO:0005524">
    <property type="term" value="F:ATP binding"/>
    <property type="evidence" value="ECO:0007669"/>
    <property type="project" value="UniProtKB-KW"/>
</dbReference>
<comment type="caution">
    <text evidence="14">The sequence shown here is derived from an EMBL/GenBank/DDBJ whole genome shotgun (WGS) entry which is preliminary data.</text>
</comment>
<dbReference type="GO" id="GO:0005886">
    <property type="term" value="C:plasma membrane"/>
    <property type="evidence" value="ECO:0007669"/>
    <property type="project" value="UniProtKB-SubCell"/>
</dbReference>
<keyword evidence="3" id="KW-1003">Cell membrane</keyword>
<dbReference type="Gene3D" id="3.40.50.300">
    <property type="entry name" value="P-loop containing nucleotide triphosphate hydrolases"/>
    <property type="match status" value="1"/>
</dbReference>
<dbReference type="InterPro" id="IPR039421">
    <property type="entry name" value="Type_1_exporter"/>
</dbReference>
<dbReference type="PROSITE" id="PS00211">
    <property type="entry name" value="ABC_TRANSPORTER_1"/>
    <property type="match status" value="1"/>
</dbReference>
<dbReference type="InterPro" id="IPR036640">
    <property type="entry name" value="ABC1_TM_sf"/>
</dbReference>
<proteinExistence type="predicted"/>
<feature type="transmembrane region" description="Helical" evidence="10">
    <location>
        <begin position="394"/>
        <end position="416"/>
    </location>
</feature>
<evidence type="ECO:0000256" key="1">
    <source>
        <dbReference type="ARBA" id="ARBA00004651"/>
    </source>
</evidence>
<comment type="subcellular location">
    <subcellularLocation>
        <location evidence="1">Cell membrane</location>
        <topology evidence="1">Multi-pass membrane protein</topology>
    </subcellularLocation>
</comment>
<reference evidence="14" key="2">
    <citation type="journal article" date="2019" name="Genome Biol. Evol.">
        <title>Day and night: Metabolic profiles and evolutionary relationships of six axenic non-marine cyanobacteria.</title>
        <authorList>
            <person name="Will S.E."/>
            <person name="Henke P."/>
            <person name="Boedeker C."/>
            <person name="Huang S."/>
            <person name="Brinkmann H."/>
            <person name="Rohde M."/>
            <person name="Jarek M."/>
            <person name="Friedl T."/>
            <person name="Seufert S."/>
            <person name="Schumacher M."/>
            <person name="Overmann J."/>
            <person name="Neumann-Schaal M."/>
            <person name="Petersen J."/>
        </authorList>
    </citation>
    <scope>NUCLEOTIDE SEQUENCE [LARGE SCALE GENOMIC DNA]</scope>
    <source>
        <strain evidence="14">PCC 7102</strain>
    </source>
</reference>
<protein>
    <submittedName>
        <fullName evidence="14">Bacteriocin cleavage/export ABC transporter</fullName>
    </submittedName>
</protein>
<dbReference type="GO" id="GO:0016887">
    <property type="term" value="F:ATP hydrolysis activity"/>
    <property type="evidence" value="ECO:0007669"/>
    <property type="project" value="InterPro"/>
</dbReference>
<feature type="domain" description="ABC transmembrane type-1" evidence="12">
    <location>
        <begin position="178"/>
        <end position="457"/>
    </location>
</feature>
<keyword evidence="2" id="KW-0813">Transport</keyword>
<feature type="transmembrane region" description="Helical" evidence="10">
    <location>
        <begin position="211"/>
        <end position="232"/>
    </location>
</feature>
<feature type="transmembrane region" description="Helical" evidence="10">
    <location>
        <begin position="173"/>
        <end position="191"/>
    </location>
</feature>
<feature type="transmembrane region" description="Helical" evidence="10">
    <location>
        <begin position="317"/>
        <end position="336"/>
    </location>
</feature>
<dbReference type="Gene3D" id="3.90.70.10">
    <property type="entry name" value="Cysteine proteinases"/>
    <property type="match status" value="1"/>
</dbReference>
<dbReference type="FunFam" id="3.40.50.300:FF:000299">
    <property type="entry name" value="ABC transporter ATP-binding protein/permease"/>
    <property type="match status" value="1"/>
</dbReference>
<dbReference type="InterPro" id="IPR005074">
    <property type="entry name" value="Peptidase_C39"/>
</dbReference>
<accession>A0A433VU91</accession>
<keyword evidence="7" id="KW-0067">ATP-binding</keyword>
<dbReference type="Pfam" id="PF03412">
    <property type="entry name" value="Peptidase_C39"/>
    <property type="match status" value="1"/>
</dbReference>
<keyword evidence="6" id="KW-0788">Thiol protease</keyword>
<dbReference type="AlphaFoldDB" id="A0A433VU91"/>